<gene>
    <name evidence="2" type="ORF">BOTNAR_0025g00090</name>
</gene>
<feature type="region of interest" description="Disordered" evidence="1">
    <location>
        <begin position="1"/>
        <end position="21"/>
    </location>
</feature>
<sequence length="73" mass="8305">MPEKRERGINNDKKNAPPTLQKRMRREELAFGNWATQGFILTIPVLPVQSSLDSVKSRPGEQAGVAPMENYFY</sequence>
<proteinExistence type="predicted"/>
<accession>A0A4Z1J405</accession>
<name>A0A4Z1J405_9HELO</name>
<comment type="caution">
    <text evidence="2">The sequence shown here is derived from an EMBL/GenBank/DDBJ whole genome shotgun (WGS) entry which is preliminary data.</text>
</comment>
<dbReference type="AlphaFoldDB" id="A0A4Z1J405"/>
<protein>
    <submittedName>
        <fullName evidence="2">Uncharacterized protein</fullName>
    </submittedName>
</protein>
<evidence type="ECO:0000313" key="3">
    <source>
        <dbReference type="Proteomes" id="UP000297452"/>
    </source>
</evidence>
<organism evidence="2 3">
    <name type="scientific">Botryotinia narcissicola</name>
    <dbReference type="NCBI Taxonomy" id="278944"/>
    <lineage>
        <taxon>Eukaryota</taxon>
        <taxon>Fungi</taxon>
        <taxon>Dikarya</taxon>
        <taxon>Ascomycota</taxon>
        <taxon>Pezizomycotina</taxon>
        <taxon>Leotiomycetes</taxon>
        <taxon>Helotiales</taxon>
        <taxon>Sclerotiniaceae</taxon>
        <taxon>Botryotinia</taxon>
    </lineage>
</organism>
<reference evidence="2 3" key="1">
    <citation type="submission" date="2017-12" db="EMBL/GenBank/DDBJ databases">
        <title>Comparative genomics of Botrytis spp.</title>
        <authorList>
            <person name="Valero-Jimenez C.A."/>
            <person name="Tapia P."/>
            <person name="Veloso J."/>
            <person name="Silva-Moreno E."/>
            <person name="Staats M."/>
            <person name="Valdes J.H."/>
            <person name="Van Kan J.A.L."/>
        </authorList>
    </citation>
    <scope>NUCLEOTIDE SEQUENCE [LARGE SCALE GENOMIC DNA]</scope>
    <source>
        <strain evidence="2 3">MUCL2120</strain>
    </source>
</reference>
<evidence type="ECO:0000313" key="2">
    <source>
        <dbReference type="EMBL" id="TGO68378.1"/>
    </source>
</evidence>
<evidence type="ECO:0000256" key="1">
    <source>
        <dbReference type="SAM" id="MobiDB-lite"/>
    </source>
</evidence>
<dbReference type="EMBL" id="PQXJ01000025">
    <property type="protein sequence ID" value="TGO68378.1"/>
    <property type="molecule type" value="Genomic_DNA"/>
</dbReference>
<keyword evidence="3" id="KW-1185">Reference proteome</keyword>
<feature type="compositionally biased region" description="Basic and acidic residues" evidence="1">
    <location>
        <begin position="1"/>
        <end position="15"/>
    </location>
</feature>
<dbReference type="Proteomes" id="UP000297452">
    <property type="component" value="Unassembled WGS sequence"/>
</dbReference>